<dbReference type="Proteomes" id="UP001552594">
    <property type="component" value="Unassembled WGS sequence"/>
</dbReference>
<evidence type="ECO:0000313" key="5">
    <source>
        <dbReference type="EMBL" id="MEV5508622.1"/>
    </source>
</evidence>
<accession>A0ABV3K0E6</accession>
<name>A0ABV3K0E6_STRON</name>
<keyword evidence="3 5" id="KW-0067">ATP-binding</keyword>
<keyword evidence="6" id="KW-1185">Reference proteome</keyword>
<dbReference type="CDD" id="cd03293">
    <property type="entry name" value="ABC_NrtD_SsuB_transporters"/>
    <property type="match status" value="1"/>
</dbReference>
<evidence type="ECO:0000313" key="6">
    <source>
        <dbReference type="Proteomes" id="UP001552594"/>
    </source>
</evidence>
<reference evidence="5 6" key="1">
    <citation type="submission" date="2024-06" db="EMBL/GenBank/DDBJ databases">
        <title>The Natural Products Discovery Center: Release of the First 8490 Sequenced Strains for Exploring Actinobacteria Biosynthetic Diversity.</title>
        <authorList>
            <person name="Kalkreuter E."/>
            <person name="Kautsar S.A."/>
            <person name="Yang D."/>
            <person name="Bader C.D."/>
            <person name="Teijaro C.N."/>
            <person name="Fluegel L."/>
            <person name="Davis C.M."/>
            <person name="Simpson J.R."/>
            <person name="Lauterbach L."/>
            <person name="Steele A.D."/>
            <person name="Gui C."/>
            <person name="Meng S."/>
            <person name="Li G."/>
            <person name="Viehrig K."/>
            <person name="Ye F."/>
            <person name="Su P."/>
            <person name="Kiefer A.F."/>
            <person name="Nichols A."/>
            <person name="Cepeda A.J."/>
            <person name="Yan W."/>
            <person name="Fan B."/>
            <person name="Jiang Y."/>
            <person name="Adhikari A."/>
            <person name="Zheng C.-J."/>
            <person name="Schuster L."/>
            <person name="Cowan T.M."/>
            <person name="Smanski M.J."/>
            <person name="Chevrette M.G."/>
            <person name="De Carvalho L.P.S."/>
            <person name="Shen B."/>
        </authorList>
    </citation>
    <scope>NUCLEOTIDE SEQUENCE [LARGE SCALE GENOMIC DNA]</scope>
    <source>
        <strain evidence="5 6">NPDC052347</strain>
    </source>
</reference>
<dbReference type="SUPFAM" id="SSF52540">
    <property type="entry name" value="P-loop containing nucleoside triphosphate hydrolases"/>
    <property type="match status" value="1"/>
</dbReference>
<dbReference type="InterPro" id="IPR018632">
    <property type="entry name" value="AAA-associated_dom_C"/>
</dbReference>
<evidence type="ECO:0000256" key="3">
    <source>
        <dbReference type="ARBA" id="ARBA00022840"/>
    </source>
</evidence>
<dbReference type="RefSeq" id="WP_109279561.1">
    <property type="nucleotide sequence ID" value="NZ_JBFAUK010000015.1"/>
</dbReference>
<gene>
    <name evidence="5" type="ORF">AB0L16_19510</name>
</gene>
<dbReference type="InterPro" id="IPR017871">
    <property type="entry name" value="ABC_transporter-like_CS"/>
</dbReference>
<dbReference type="InterPro" id="IPR027417">
    <property type="entry name" value="P-loop_NTPase"/>
</dbReference>
<dbReference type="InterPro" id="IPR003439">
    <property type="entry name" value="ABC_transporter-like_ATP-bd"/>
</dbReference>
<dbReference type="Pfam" id="PF00005">
    <property type="entry name" value="ABC_tran"/>
    <property type="match status" value="1"/>
</dbReference>
<feature type="domain" description="ABC transporter" evidence="4">
    <location>
        <begin position="19"/>
        <end position="254"/>
    </location>
</feature>
<proteinExistence type="predicted"/>
<sequence>MTSSEAPTVSPRPAGEVIIRADSVTKAFTTPEGSSLPVLDGISFDLAEGEIVALLGKSGSGKSTLLRCVAGLIAPSAGSVSYRGTPLSGANPGVSMVFQSFALLPWLTVQQNVELGLAALGVGEEERRRRALKAIDLIGLDGFESAYPKELSGGMRQRVGFARGIVVEPDALLMDEPFSALDVLTAENLRTELVGLWEGHEAPVKSILIVTHNIEEAVLLADRILVLSSNPGRIQAELTVGLPRPRDRQHPRFETLVDTVYAILTGREAAAAQAVEAPAGEPPRPAPAPTPISAPLPDVSVGGLAGLLEILIARGGEDGLAEIADELNFEVDDLLPLVDAAVMLGLARVDGPRLAITGTGREFSAADILTSKKLFARHAATRAPLIRAIVQALAATEGHTLREGFFLDLLRRGFSAEEARNQLETAIDWGRYAELYDYDHDDGQLTLEPGAQAAL</sequence>
<evidence type="ECO:0000256" key="2">
    <source>
        <dbReference type="ARBA" id="ARBA00022741"/>
    </source>
</evidence>
<dbReference type="Gene3D" id="3.40.50.300">
    <property type="entry name" value="P-loop containing nucleotide triphosphate hydrolases"/>
    <property type="match status" value="1"/>
</dbReference>
<dbReference type="EMBL" id="JBFAUK010000015">
    <property type="protein sequence ID" value="MEV5508622.1"/>
    <property type="molecule type" value="Genomic_DNA"/>
</dbReference>
<evidence type="ECO:0000259" key="4">
    <source>
        <dbReference type="PROSITE" id="PS50893"/>
    </source>
</evidence>
<dbReference type="PROSITE" id="PS50893">
    <property type="entry name" value="ABC_TRANSPORTER_2"/>
    <property type="match status" value="1"/>
</dbReference>
<comment type="caution">
    <text evidence="5">The sequence shown here is derived from an EMBL/GenBank/DDBJ whole genome shotgun (WGS) entry which is preliminary data.</text>
</comment>
<keyword evidence="2" id="KW-0547">Nucleotide-binding</keyword>
<keyword evidence="1" id="KW-0813">Transport</keyword>
<dbReference type="PROSITE" id="PS00211">
    <property type="entry name" value="ABC_TRANSPORTER_1"/>
    <property type="match status" value="1"/>
</dbReference>
<dbReference type="GO" id="GO:0005524">
    <property type="term" value="F:ATP binding"/>
    <property type="evidence" value="ECO:0007669"/>
    <property type="project" value="UniProtKB-KW"/>
</dbReference>
<organism evidence="5 6">
    <name type="scientific">Streptomyces orinoci</name>
    <name type="common">Streptoverticillium orinoci</name>
    <dbReference type="NCBI Taxonomy" id="67339"/>
    <lineage>
        <taxon>Bacteria</taxon>
        <taxon>Bacillati</taxon>
        <taxon>Actinomycetota</taxon>
        <taxon>Actinomycetes</taxon>
        <taxon>Kitasatosporales</taxon>
        <taxon>Streptomycetaceae</taxon>
        <taxon>Streptomyces</taxon>
    </lineage>
</organism>
<dbReference type="PANTHER" id="PTHR42788:SF13">
    <property type="entry name" value="ALIPHATIC SULFONATES IMPORT ATP-BINDING PROTEIN SSUB"/>
    <property type="match status" value="1"/>
</dbReference>
<protein>
    <submittedName>
        <fullName evidence="5">Nitrate/sulfonate/bicarbonate ABC transporter ATP-binding protein</fullName>
    </submittedName>
</protein>
<dbReference type="InterPro" id="IPR003593">
    <property type="entry name" value="AAA+_ATPase"/>
</dbReference>
<dbReference type="PANTHER" id="PTHR42788">
    <property type="entry name" value="TAURINE IMPORT ATP-BINDING PROTEIN-RELATED"/>
    <property type="match status" value="1"/>
</dbReference>
<evidence type="ECO:0000256" key="1">
    <source>
        <dbReference type="ARBA" id="ARBA00022448"/>
    </source>
</evidence>
<dbReference type="SMART" id="SM00382">
    <property type="entry name" value="AAA"/>
    <property type="match status" value="1"/>
</dbReference>
<dbReference type="Pfam" id="PF09821">
    <property type="entry name" value="AAA_assoc_C"/>
    <property type="match status" value="1"/>
</dbReference>
<dbReference type="InterPro" id="IPR050166">
    <property type="entry name" value="ABC_transporter_ATP-bind"/>
</dbReference>